<organism evidence="1">
    <name type="scientific">Tanacetum cinerariifolium</name>
    <name type="common">Dalmatian daisy</name>
    <name type="synonym">Chrysanthemum cinerariifolium</name>
    <dbReference type="NCBI Taxonomy" id="118510"/>
    <lineage>
        <taxon>Eukaryota</taxon>
        <taxon>Viridiplantae</taxon>
        <taxon>Streptophyta</taxon>
        <taxon>Embryophyta</taxon>
        <taxon>Tracheophyta</taxon>
        <taxon>Spermatophyta</taxon>
        <taxon>Magnoliopsida</taxon>
        <taxon>eudicotyledons</taxon>
        <taxon>Gunneridae</taxon>
        <taxon>Pentapetalae</taxon>
        <taxon>asterids</taxon>
        <taxon>campanulids</taxon>
        <taxon>Asterales</taxon>
        <taxon>Asteraceae</taxon>
        <taxon>Asteroideae</taxon>
        <taxon>Anthemideae</taxon>
        <taxon>Anthemidinae</taxon>
        <taxon>Tanacetum</taxon>
    </lineage>
</organism>
<accession>A0A699XJH1</accession>
<comment type="caution">
    <text evidence="1">The sequence shown here is derived from an EMBL/GenBank/DDBJ whole genome shotgun (WGS) entry which is preliminary data.</text>
</comment>
<feature type="non-terminal residue" evidence="1">
    <location>
        <position position="79"/>
    </location>
</feature>
<reference evidence="1" key="1">
    <citation type="journal article" date="2019" name="Sci. Rep.">
        <title>Draft genome of Tanacetum cinerariifolium, the natural source of mosquito coil.</title>
        <authorList>
            <person name="Yamashiro T."/>
            <person name="Shiraishi A."/>
            <person name="Satake H."/>
            <person name="Nakayama K."/>
        </authorList>
    </citation>
    <scope>NUCLEOTIDE SEQUENCE</scope>
</reference>
<proteinExistence type="predicted"/>
<name>A0A699XJH1_TANCI</name>
<evidence type="ECO:0000313" key="1">
    <source>
        <dbReference type="EMBL" id="GFD58168.1"/>
    </source>
</evidence>
<protein>
    <submittedName>
        <fullName evidence="1">Uncharacterized protein</fullName>
    </submittedName>
</protein>
<dbReference type="EMBL" id="BKCJ011849505">
    <property type="protein sequence ID" value="GFD58168.1"/>
    <property type="molecule type" value="Genomic_DNA"/>
</dbReference>
<dbReference type="AlphaFoldDB" id="A0A699XJH1"/>
<feature type="non-terminal residue" evidence="1">
    <location>
        <position position="1"/>
    </location>
</feature>
<sequence length="79" mass="8675">DAQNEQLSNLHVDLLLVEIDLARACNLRGNVLGFVNRAVNQVFEQTGLDALRQAVRDGKLDHVVLLVAEGDEVVVDARL</sequence>
<gene>
    <name evidence="1" type="ORF">Tci_930137</name>
</gene>